<reference evidence="2" key="1">
    <citation type="journal article" date="2007" name="Nature">
        <title>The grapevine genome sequence suggests ancestral hexaploidization in major angiosperm phyla.</title>
        <authorList>
            <consortium name="The French-Italian Public Consortium for Grapevine Genome Characterization."/>
            <person name="Jaillon O."/>
            <person name="Aury J.-M."/>
            <person name="Noel B."/>
            <person name="Policriti A."/>
            <person name="Clepet C."/>
            <person name="Casagrande A."/>
            <person name="Choisne N."/>
            <person name="Aubourg S."/>
            <person name="Vitulo N."/>
            <person name="Jubin C."/>
            <person name="Vezzi A."/>
            <person name="Legeai F."/>
            <person name="Hugueney P."/>
            <person name="Dasilva C."/>
            <person name="Horner D."/>
            <person name="Mica E."/>
            <person name="Jublot D."/>
            <person name="Poulain J."/>
            <person name="Bruyere C."/>
            <person name="Billault A."/>
            <person name="Segurens B."/>
            <person name="Gouyvenoux M."/>
            <person name="Ugarte E."/>
            <person name="Cattonaro F."/>
            <person name="Anthouard V."/>
            <person name="Vico V."/>
            <person name="Del Fabbro C."/>
            <person name="Alaux M."/>
            <person name="Di Gaspero G."/>
            <person name="Dumas V."/>
            <person name="Felice N."/>
            <person name="Paillard S."/>
            <person name="Juman I."/>
            <person name="Moroldo M."/>
            <person name="Scalabrin S."/>
            <person name="Canaguier A."/>
            <person name="Le Clainche I."/>
            <person name="Malacrida G."/>
            <person name="Durand E."/>
            <person name="Pesole G."/>
            <person name="Laucou V."/>
            <person name="Chatelet P."/>
            <person name="Merdinoglu D."/>
            <person name="Delledonne M."/>
            <person name="Pezzotti M."/>
            <person name="Lecharny A."/>
            <person name="Scarpelli C."/>
            <person name="Artiguenave F."/>
            <person name="Pe M.E."/>
            <person name="Valle G."/>
            <person name="Morgante M."/>
            <person name="Caboche M."/>
            <person name="Adam-Blondon A.-F."/>
            <person name="Weissenbach J."/>
            <person name="Quetier F."/>
            <person name="Wincker P."/>
        </authorList>
    </citation>
    <scope>NUCLEOTIDE SEQUENCE [LARGE SCALE GENOMIC DNA]</scope>
    <source>
        <strain evidence="2">cv. Pinot noir / PN40024</strain>
    </source>
</reference>
<evidence type="ECO:0000313" key="2">
    <source>
        <dbReference type="Proteomes" id="UP000009183"/>
    </source>
</evidence>
<dbReference type="PaxDb" id="29760-VIT_00s0120g00300.t01"/>
<accession>D7UDL2</accession>
<proteinExistence type="predicted"/>
<protein>
    <submittedName>
        <fullName evidence="1">Uncharacterized protein</fullName>
    </submittedName>
</protein>
<organism evidence="1 2">
    <name type="scientific">Vitis vinifera</name>
    <name type="common">Grape</name>
    <dbReference type="NCBI Taxonomy" id="29760"/>
    <lineage>
        <taxon>Eukaryota</taxon>
        <taxon>Viridiplantae</taxon>
        <taxon>Streptophyta</taxon>
        <taxon>Embryophyta</taxon>
        <taxon>Tracheophyta</taxon>
        <taxon>Spermatophyta</taxon>
        <taxon>Magnoliopsida</taxon>
        <taxon>eudicotyledons</taxon>
        <taxon>Gunneridae</taxon>
        <taxon>Pentapetalae</taxon>
        <taxon>rosids</taxon>
        <taxon>Vitales</taxon>
        <taxon>Vitaceae</taxon>
        <taxon>Viteae</taxon>
        <taxon>Vitis</taxon>
    </lineage>
</organism>
<dbReference type="HOGENOM" id="CLU_3407158_0_0_1"/>
<name>D7UDL2_VITVI</name>
<dbReference type="InParanoid" id="D7UDL2"/>
<dbReference type="AlphaFoldDB" id="D7UDL2"/>
<evidence type="ECO:0000313" key="1">
    <source>
        <dbReference type="EMBL" id="CBI40827.3"/>
    </source>
</evidence>
<sequence>MVLGFTILFVKRRPVPSLHARAAASVLESF</sequence>
<keyword evidence="2" id="KW-1185">Reference proteome</keyword>
<gene>
    <name evidence="1" type="ORF">VIT_00s0120g00300</name>
</gene>
<dbReference type="EMBL" id="FN596761">
    <property type="protein sequence ID" value="CBI40827.3"/>
    <property type="molecule type" value="Genomic_DNA"/>
</dbReference>
<dbReference type="Proteomes" id="UP000009183">
    <property type="component" value="Unassembled WGS sequence, unordered"/>
</dbReference>